<sequence length="165" mass="18756">MILNKKNIHSKSVMLFCAGIVSLMPLHAVAYLQGEVRTNGGPNIFYAVLDHTTFPNNKAGELATVNFSLPDRYDGTVYCPNSRIYDRALTYFKATTDLPPVGNNFYQLNEYVDIKINFEIWGLILYPRCPFLTYLIIEITNKVAEYPLRLNRIFPQEVAVNSPSV</sequence>
<keyword evidence="1" id="KW-0732">Signal</keyword>
<protein>
    <submittedName>
        <fullName evidence="2">Minor fimbrial subunit</fullName>
    </submittedName>
</protein>
<feature type="chain" id="PRO_5016590134" evidence="1">
    <location>
        <begin position="31"/>
        <end position="165"/>
    </location>
</feature>
<feature type="signal peptide" evidence="1">
    <location>
        <begin position="1"/>
        <end position="30"/>
    </location>
</feature>
<evidence type="ECO:0000313" key="3">
    <source>
        <dbReference type="Proteomes" id="UP000254191"/>
    </source>
</evidence>
<dbReference type="AlphaFoldDB" id="A0A379GFI6"/>
<evidence type="ECO:0000256" key="1">
    <source>
        <dbReference type="SAM" id="SignalP"/>
    </source>
</evidence>
<proteinExistence type="predicted"/>
<name>A0A379GFI6_PROMI</name>
<reference evidence="2 3" key="1">
    <citation type="submission" date="2018-06" db="EMBL/GenBank/DDBJ databases">
        <authorList>
            <consortium name="Pathogen Informatics"/>
            <person name="Doyle S."/>
        </authorList>
    </citation>
    <scope>NUCLEOTIDE SEQUENCE [LARGE SCALE GENOMIC DNA]</scope>
    <source>
        <strain evidence="2 3">NCTC11938</strain>
    </source>
</reference>
<dbReference type="Proteomes" id="UP000254191">
    <property type="component" value="Unassembled WGS sequence"/>
</dbReference>
<dbReference type="EMBL" id="UGTS01000006">
    <property type="protein sequence ID" value="SUC39749.1"/>
    <property type="molecule type" value="Genomic_DNA"/>
</dbReference>
<accession>A0A379GFI6</accession>
<gene>
    <name evidence="2" type="primary">pmfE</name>
    <name evidence="2" type="ORF">NCTC11938_04012</name>
</gene>
<evidence type="ECO:0000313" key="2">
    <source>
        <dbReference type="EMBL" id="SUC39749.1"/>
    </source>
</evidence>
<organism evidence="2 3">
    <name type="scientific">Proteus mirabilis</name>
    <dbReference type="NCBI Taxonomy" id="584"/>
    <lineage>
        <taxon>Bacteria</taxon>
        <taxon>Pseudomonadati</taxon>
        <taxon>Pseudomonadota</taxon>
        <taxon>Gammaproteobacteria</taxon>
        <taxon>Enterobacterales</taxon>
        <taxon>Morganellaceae</taxon>
        <taxon>Proteus</taxon>
    </lineage>
</organism>